<dbReference type="RefSeq" id="WP_067314762.1">
    <property type="nucleotide sequence ID" value="NZ_LRMV01000225.1"/>
</dbReference>
<dbReference type="PANTHER" id="PTHR43477">
    <property type="entry name" value="DIHYDROANTICAPSIN 7-DEHYDROGENASE"/>
    <property type="match status" value="1"/>
</dbReference>
<sequence>MSLLVTGGASGIGAAVVATARARGETVHVLDVTTGVDAADPVAVGEFVDAIGTPTRVAHLAGVVSAGGIEQTTLAEWDRTLRNNLTAAFVVSQAVVPRMAAAGGGSLVLMSSLNARDGGTRLSGTAYAAAKAGVLGLMRHLAVDFGPRGVRVNAVAPGPVATPMHDRLTAEQKAGLRARMPLGRVSSAQEIADIVLFLLSDSCATVTGTTFDVNGGSHLS</sequence>
<protein>
    <submittedName>
        <fullName evidence="3">NAD(P)-dependent dehydrogenase, short-chain alcohol dehydrogenase family</fullName>
    </submittedName>
</protein>
<dbReference type="PRINTS" id="PR00081">
    <property type="entry name" value="GDHRDH"/>
</dbReference>
<evidence type="ECO:0000256" key="1">
    <source>
        <dbReference type="ARBA" id="ARBA00006484"/>
    </source>
</evidence>
<dbReference type="PROSITE" id="PS00061">
    <property type="entry name" value="ADH_SHORT"/>
    <property type="match status" value="1"/>
</dbReference>
<dbReference type="EMBL" id="LT607752">
    <property type="protein sequence ID" value="SCG36776.1"/>
    <property type="molecule type" value="Genomic_DNA"/>
</dbReference>
<dbReference type="InterPro" id="IPR051122">
    <property type="entry name" value="SDR_DHRS6-like"/>
</dbReference>
<comment type="similarity">
    <text evidence="1">Belongs to the short-chain dehydrogenases/reductases (SDR) family.</text>
</comment>
<dbReference type="GO" id="GO:0016491">
    <property type="term" value="F:oxidoreductase activity"/>
    <property type="evidence" value="ECO:0007669"/>
    <property type="project" value="UniProtKB-KW"/>
</dbReference>
<dbReference type="Gene3D" id="3.40.50.720">
    <property type="entry name" value="NAD(P)-binding Rossmann-like Domain"/>
    <property type="match status" value="1"/>
</dbReference>
<dbReference type="AlphaFoldDB" id="A0A120F766"/>
<dbReference type="InterPro" id="IPR020904">
    <property type="entry name" value="Sc_DH/Rdtase_CS"/>
</dbReference>
<gene>
    <name evidence="3" type="ORF">GA0070623_0244</name>
</gene>
<evidence type="ECO:0000256" key="2">
    <source>
        <dbReference type="ARBA" id="ARBA00023002"/>
    </source>
</evidence>
<proteinExistence type="inferred from homology"/>
<dbReference type="InterPro" id="IPR036291">
    <property type="entry name" value="NAD(P)-bd_dom_sf"/>
</dbReference>
<dbReference type="CDD" id="cd05233">
    <property type="entry name" value="SDR_c"/>
    <property type="match status" value="1"/>
</dbReference>
<dbReference type="Pfam" id="PF13561">
    <property type="entry name" value="adh_short_C2"/>
    <property type="match status" value="1"/>
</dbReference>
<dbReference type="Proteomes" id="UP000198226">
    <property type="component" value="Chromosome I"/>
</dbReference>
<keyword evidence="2" id="KW-0560">Oxidoreductase</keyword>
<name>A0A120F766_9ACTN</name>
<dbReference type="SUPFAM" id="SSF51735">
    <property type="entry name" value="NAD(P)-binding Rossmann-fold domains"/>
    <property type="match status" value="1"/>
</dbReference>
<evidence type="ECO:0000313" key="4">
    <source>
        <dbReference type="Proteomes" id="UP000198226"/>
    </source>
</evidence>
<dbReference type="PANTHER" id="PTHR43477:SF1">
    <property type="entry name" value="DIHYDROANTICAPSIN 7-DEHYDROGENASE"/>
    <property type="match status" value="1"/>
</dbReference>
<dbReference type="OrthoDB" id="4350228at2"/>
<evidence type="ECO:0000313" key="3">
    <source>
        <dbReference type="EMBL" id="SCG36776.1"/>
    </source>
</evidence>
<reference evidence="4" key="1">
    <citation type="submission" date="2016-06" db="EMBL/GenBank/DDBJ databases">
        <authorList>
            <person name="Varghese N."/>
            <person name="Submissions Spin"/>
        </authorList>
    </citation>
    <scope>NUCLEOTIDE SEQUENCE [LARGE SCALE GENOMIC DNA]</scope>
    <source>
        <strain evidence="4">DSM 44983</strain>
    </source>
</reference>
<keyword evidence="4" id="KW-1185">Reference proteome</keyword>
<accession>A0A120F766</accession>
<organism evidence="3 4">
    <name type="scientific">Micromonospora rifamycinica</name>
    <dbReference type="NCBI Taxonomy" id="291594"/>
    <lineage>
        <taxon>Bacteria</taxon>
        <taxon>Bacillati</taxon>
        <taxon>Actinomycetota</taxon>
        <taxon>Actinomycetes</taxon>
        <taxon>Micromonosporales</taxon>
        <taxon>Micromonosporaceae</taxon>
        <taxon>Micromonospora</taxon>
    </lineage>
</organism>
<dbReference type="InterPro" id="IPR002347">
    <property type="entry name" value="SDR_fam"/>
</dbReference>